<evidence type="ECO:0000256" key="14">
    <source>
        <dbReference type="PROSITE-ProRule" id="PRU00259"/>
    </source>
</evidence>
<organism evidence="18 19">
    <name type="scientific">Striga asiatica</name>
    <name type="common">Asiatic witchweed</name>
    <name type="synonym">Buchnera asiatica</name>
    <dbReference type="NCBI Taxonomy" id="4170"/>
    <lineage>
        <taxon>Eukaryota</taxon>
        <taxon>Viridiplantae</taxon>
        <taxon>Streptophyta</taxon>
        <taxon>Embryophyta</taxon>
        <taxon>Tracheophyta</taxon>
        <taxon>Spermatophyta</taxon>
        <taxon>Magnoliopsida</taxon>
        <taxon>eudicotyledons</taxon>
        <taxon>Gunneridae</taxon>
        <taxon>Pentapetalae</taxon>
        <taxon>asterids</taxon>
        <taxon>lamiids</taxon>
        <taxon>Lamiales</taxon>
        <taxon>Orobanchaceae</taxon>
        <taxon>Buchnereae</taxon>
        <taxon>Striga</taxon>
    </lineage>
</organism>
<feature type="domain" description="Tyrosine specific protein phosphatases" evidence="16">
    <location>
        <begin position="133"/>
        <end position="201"/>
    </location>
</feature>
<dbReference type="PROSITE" id="PS50056">
    <property type="entry name" value="TYR_PHOSPHATASE_2"/>
    <property type="match status" value="1"/>
</dbReference>
<evidence type="ECO:0000259" key="16">
    <source>
        <dbReference type="PROSITE" id="PS50056"/>
    </source>
</evidence>
<evidence type="ECO:0000256" key="8">
    <source>
        <dbReference type="ARBA" id="ARBA00023209"/>
    </source>
</evidence>
<dbReference type="SUPFAM" id="SSF48371">
    <property type="entry name" value="ARM repeat"/>
    <property type="match status" value="2"/>
</dbReference>
<evidence type="ECO:0000313" key="19">
    <source>
        <dbReference type="Proteomes" id="UP000325081"/>
    </source>
</evidence>
<feature type="domain" description="Tyrosine-protein phosphatase" evidence="15">
    <location>
        <begin position="65"/>
        <end position="212"/>
    </location>
</feature>
<dbReference type="GO" id="GO:0048364">
    <property type="term" value="P:root development"/>
    <property type="evidence" value="ECO:0007669"/>
    <property type="project" value="UniProtKB-ARBA"/>
</dbReference>
<keyword evidence="4" id="KW-0677">Repeat</keyword>
<accession>A0A5A7QZE0</accession>
<dbReference type="PROSITE" id="PS50176">
    <property type="entry name" value="ARM_REPEAT"/>
    <property type="match status" value="7"/>
</dbReference>
<dbReference type="GO" id="GO:0008654">
    <property type="term" value="P:phospholipid biosynthetic process"/>
    <property type="evidence" value="ECO:0007669"/>
    <property type="project" value="UniProtKB-KW"/>
</dbReference>
<dbReference type="PANTHER" id="PTHR46976:SF1">
    <property type="entry name" value="PROTEIN ARABIDILLO 1"/>
    <property type="match status" value="1"/>
</dbReference>
<feature type="repeat" description="ARM" evidence="14">
    <location>
        <begin position="942"/>
        <end position="973"/>
    </location>
</feature>
<gene>
    <name evidence="18" type="ORF">STAS_26606</name>
</gene>
<dbReference type="InterPro" id="IPR000387">
    <property type="entry name" value="Tyr_Pase_dom"/>
</dbReference>
<evidence type="ECO:0000256" key="11">
    <source>
        <dbReference type="ARBA" id="ARBA00024224"/>
    </source>
</evidence>
<dbReference type="Proteomes" id="UP000325081">
    <property type="component" value="Unassembled WGS sequence"/>
</dbReference>
<evidence type="ECO:0000259" key="17">
    <source>
        <dbReference type="PROSITE" id="PS50181"/>
    </source>
</evidence>
<keyword evidence="19" id="KW-1185">Reference proteome</keyword>
<dbReference type="Pfam" id="PF12937">
    <property type="entry name" value="F-box-like"/>
    <property type="match status" value="1"/>
</dbReference>
<keyword evidence="6" id="KW-0904">Protein phosphatase</keyword>
<name>A0A5A7QZE0_STRAF</name>
<dbReference type="Gene3D" id="3.90.190.10">
    <property type="entry name" value="Protein tyrosine phosphatase superfamily"/>
    <property type="match status" value="1"/>
</dbReference>
<evidence type="ECO:0000256" key="6">
    <source>
        <dbReference type="ARBA" id="ARBA00022912"/>
    </source>
</evidence>
<dbReference type="InterPro" id="IPR011989">
    <property type="entry name" value="ARM-like"/>
</dbReference>
<feature type="repeat" description="ARM" evidence="14">
    <location>
        <begin position="1029"/>
        <end position="1074"/>
    </location>
</feature>
<feature type="repeat" description="ARM" evidence="14">
    <location>
        <begin position="988"/>
        <end position="1030"/>
    </location>
</feature>
<evidence type="ECO:0000256" key="13">
    <source>
        <dbReference type="ARBA" id="ARBA00053902"/>
    </source>
</evidence>
<dbReference type="AlphaFoldDB" id="A0A5A7QZE0"/>
<dbReference type="InterPro" id="IPR000225">
    <property type="entry name" value="Armadillo"/>
</dbReference>
<comment type="catalytic activity">
    <reaction evidence="12">
        <text>a 1,2-diacyl-sn-glycero-3-phospho-(1'-sn-glycero-3'-phosphate) + H2O = a 1,2-diacyl-sn-glycero-3-phospho-(1'-sn-glycerol) + phosphate</text>
        <dbReference type="Rhea" id="RHEA:33751"/>
        <dbReference type="ChEBI" id="CHEBI:15377"/>
        <dbReference type="ChEBI" id="CHEBI:43474"/>
        <dbReference type="ChEBI" id="CHEBI:60110"/>
        <dbReference type="ChEBI" id="CHEBI:64716"/>
        <dbReference type="EC" id="3.1.3.27"/>
    </reaction>
    <physiologicalReaction direction="left-to-right" evidence="12">
        <dbReference type="Rhea" id="RHEA:33752"/>
    </physiologicalReaction>
</comment>
<dbReference type="InterPro" id="IPR001810">
    <property type="entry name" value="F-box_dom"/>
</dbReference>
<dbReference type="InterPro" id="IPR029021">
    <property type="entry name" value="Prot-tyrosine_phosphatase-like"/>
</dbReference>
<dbReference type="CDD" id="cd14524">
    <property type="entry name" value="PTPMT1"/>
    <property type="match status" value="1"/>
</dbReference>
<evidence type="ECO:0000256" key="4">
    <source>
        <dbReference type="ARBA" id="ARBA00022737"/>
    </source>
</evidence>
<evidence type="ECO:0000256" key="5">
    <source>
        <dbReference type="ARBA" id="ARBA00022801"/>
    </source>
</evidence>
<dbReference type="PROSITE" id="PS50181">
    <property type="entry name" value="FBOX"/>
    <property type="match status" value="1"/>
</dbReference>
<feature type="repeat" description="ARM" evidence="14">
    <location>
        <begin position="1073"/>
        <end position="1115"/>
    </location>
</feature>
<dbReference type="EC" id="3.1.3.27" evidence="11"/>
<comment type="similarity">
    <text evidence="2">Belongs to the protein-tyrosine phosphatase family. Non-receptor class dual specificity subfamily.</text>
</comment>
<dbReference type="InterPro" id="IPR044596">
    <property type="entry name" value="PTPMT1-like"/>
</dbReference>
<comment type="caution">
    <text evidence="18">The sequence shown here is derived from an EMBL/GenBank/DDBJ whole genome shotgun (WGS) entry which is preliminary data.</text>
</comment>
<dbReference type="GO" id="GO:0004721">
    <property type="term" value="F:phosphoprotein phosphatase activity"/>
    <property type="evidence" value="ECO:0007669"/>
    <property type="project" value="UniProtKB-KW"/>
</dbReference>
<dbReference type="OrthoDB" id="7537227at2759"/>
<dbReference type="SMART" id="SM00185">
    <property type="entry name" value="ARM"/>
    <property type="match status" value="8"/>
</dbReference>
<sequence>MYIEELKEGDSESGDHQICGDLYDSGALVVWDPKRVLVGAGARALFYPTLLYNVVRNKIQSEFRWWDRVDEYVLLGAVPFPTDVPRLKVLGVGGVVTLNEPYETLVPTSLYQDHGIEHLVIPTRDYLFAPSHEDISEAVKFIHDNALCGKTTYVHCKAGRGRSTTIVLCYLVTHKQMTPEAAYEHVRSIRPRVLLASSQWQAVQDYYHGLNKPDNADNSLIKTLDFPNEVVEQDDFDDNSLVVITESDLDGYEENSHGSNISSKNMLPEGRFKPFIVQLPKKAFGMRDSIIEHLVYLDLPLKLGSSHKQIVSPFEGLGLCEVVGEFPVGLLLEVPFVCRIWFFGATDVVRTSVFCLFINGLEINLVILFQLGLWWVLVSENCWASFLQSWVNWDRRVRRKYAKKGRDRESYPEIGSENGSLLDWTRLPDDTVIQLFSCLNYRDRASLSSTCRTWQALSKSPCLWRALDLRAHKFDSSAGTSLASRCQSLNEIRFRGPESAEAIINLRARNLQEIIGDSCRRMTDAILSMLAARHEALECLVIGPDSCDKITSESIRTVAICCPRLRKLQLSGIHDVNAGAIDALASNCHCLTDIGFIDCKKIDEYALGSVRSVKLLSVAGTTNLQWDLVLQNWTSLPNLIGLDVSRTDIEPLTVTRFFSSSASLKVLCALNCPLLEEDSSFASNKNLKGKVLLAVFTDILNGVASLVGHNNPKSGGNCFLDWRKSKIGDKKIDEIMSWLEWMISGALLRVSMNNPSGLDSFWLNQGTTLLLGFMQSPLEEVQERAATALATFVVIDDENASIDTGRAEAVMRDGGIRHLLNLARSWREGLQSEAAKAIANLSVNANVAKAVAAEGGIIILVNLARSVNRLVAEEAAGGLWNLSVGEDHKGAIAVAGGVKALVDLIFKWSMSSGGEGVLERAAGALANLAADDKCSMEVASAGGVHALVKLAKSCKFEGVQEQSARALANLAAHGDSNNNNATVGQEAGALEALVQLTHSLHDGVRQEAAGALWNLSFDDRNREAIAAAGGVEALVALAHSSANSSHGLQERAAGALWGLSVSEANSIAIGQEGGVAPLIALAKSDSEDVHETAAGALWNLAFNPGNALRIVEEGGVPALVHLCSSSVSKMARFMSALALAYMFDGRCICDDIFGPSSVCLCSSIVSTCTAGTSNRVGSYSRSWPSQMQFTIPGGRHTGLHVQLLQNSGAPRVLRASAAAASAPIEAKIFARIVLRNMEQHQRAEFSV</sequence>
<proteinExistence type="inferred from homology"/>
<comment type="pathway">
    <text evidence="1">Lipid metabolism.</text>
</comment>
<dbReference type="SUPFAM" id="SSF52799">
    <property type="entry name" value="(Phosphotyrosine protein) phosphatases II"/>
    <property type="match status" value="1"/>
</dbReference>
<evidence type="ECO:0000256" key="10">
    <source>
        <dbReference type="ARBA" id="ARBA00024192"/>
    </source>
</evidence>
<evidence type="ECO:0000256" key="9">
    <source>
        <dbReference type="ARBA" id="ARBA00023264"/>
    </source>
</evidence>
<dbReference type="Pfam" id="PF00782">
    <property type="entry name" value="DSPc"/>
    <property type="match status" value="1"/>
</dbReference>
<keyword evidence="5" id="KW-0378">Hydrolase</keyword>
<dbReference type="InterPro" id="IPR016024">
    <property type="entry name" value="ARM-type_fold"/>
</dbReference>
<dbReference type="InterPro" id="IPR016130">
    <property type="entry name" value="Tyr_Pase_AS"/>
</dbReference>
<dbReference type="CDD" id="cd22155">
    <property type="entry name" value="F-box_AtADLO1-like"/>
    <property type="match status" value="1"/>
</dbReference>
<keyword evidence="9" id="KW-1208">Phospholipid metabolism</keyword>
<dbReference type="Gene3D" id="3.80.10.10">
    <property type="entry name" value="Ribonuclease Inhibitor"/>
    <property type="match status" value="1"/>
</dbReference>
<feature type="repeat" description="ARM" evidence="14">
    <location>
        <begin position="855"/>
        <end position="897"/>
    </location>
</feature>
<comment type="pathway">
    <text evidence="10">Phospholipid metabolism; phosphatidylglycerol biosynthesis; phosphatidylglycerol from CDP-diacylglycerol: step 2/2.</text>
</comment>
<feature type="repeat" description="ARM" evidence="14">
    <location>
        <begin position="814"/>
        <end position="856"/>
    </location>
</feature>
<evidence type="ECO:0000313" key="18">
    <source>
        <dbReference type="EMBL" id="GER49371.1"/>
    </source>
</evidence>
<dbReference type="SMART" id="SM00256">
    <property type="entry name" value="FBOX"/>
    <property type="match status" value="1"/>
</dbReference>
<protein>
    <recommendedName>
        <fullName evidence="11">phosphatidylglycerophosphatase</fullName>
        <ecNumber evidence="11">3.1.3.27</ecNumber>
    </recommendedName>
</protein>
<dbReference type="PROSITE" id="PS50054">
    <property type="entry name" value="TYR_PHOSPHATASE_DUAL"/>
    <property type="match status" value="1"/>
</dbReference>
<dbReference type="GO" id="GO:0008962">
    <property type="term" value="F:phosphatidylglycerophosphatase activity"/>
    <property type="evidence" value="ECO:0007669"/>
    <property type="project" value="UniProtKB-EC"/>
</dbReference>
<dbReference type="Pfam" id="PF00514">
    <property type="entry name" value="Arm"/>
    <property type="match status" value="6"/>
</dbReference>
<keyword evidence="8" id="KW-0594">Phospholipid biosynthesis</keyword>
<dbReference type="SUPFAM" id="SSF52047">
    <property type="entry name" value="RNI-like"/>
    <property type="match status" value="1"/>
</dbReference>
<evidence type="ECO:0000256" key="3">
    <source>
        <dbReference type="ARBA" id="ARBA00022516"/>
    </source>
</evidence>
<dbReference type="PROSITE" id="PS00383">
    <property type="entry name" value="TYR_PHOSPHATASE_1"/>
    <property type="match status" value="1"/>
</dbReference>
<reference evidence="19" key="1">
    <citation type="journal article" date="2019" name="Curr. Biol.">
        <title>Genome Sequence of Striga asiatica Provides Insight into the Evolution of Plant Parasitism.</title>
        <authorList>
            <person name="Yoshida S."/>
            <person name="Kim S."/>
            <person name="Wafula E.K."/>
            <person name="Tanskanen J."/>
            <person name="Kim Y.M."/>
            <person name="Honaas L."/>
            <person name="Yang Z."/>
            <person name="Spallek T."/>
            <person name="Conn C.E."/>
            <person name="Ichihashi Y."/>
            <person name="Cheong K."/>
            <person name="Cui S."/>
            <person name="Der J.P."/>
            <person name="Gundlach H."/>
            <person name="Jiao Y."/>
            <person name="Hori C."/>
            <person name="Ishida J.K."/>
            <person name="Kasahara H."/>
            <person name="Kiba T."/>
            <person name="Kim M.S."/>
            <person name="Koo N."/>
            <person name="Laohavisit A."/>
            <person name="Lee Y.H."/>
            <person name="Lumba S."/>
            <person name="McCourt P."/>
            <person name="Mortimer J.C."/>
            <person name="Mutuku J.M."/>
            <person name="Nomura T."/>
            <person name="Sasaki-Sekimoto Y."/>
            <person name="Seto Y."/>
            <person name="Wang Y."/>
            <person name="Wakatake T."/>
            <person name="Sakakibara H."/>
            <person name="Demura T."/>
            <person name="Yamaguchi S."/>
            <person name="Yoneyama K."/>
            <person name="Manabe R.I."/>
            <person name="Nelson D.C."/>
            <person name="Schulman A.H."/>
            <person name="Timko M.P."/>
            <person name="dePamphilis C.W."/>
            <person name="Choi D."/>
            <person name="Shirasu K."/>
        </authorList>
    </citation>
    <scope>NUCLEOTIDE SEQUENCE [LARGE SCALE GENOMIC DNA]</scope>
    <source>
        <strain evidence="19">cv. UVA1</strain>
    </source>
</reference>
<dbReference type="InterPro" id="IPR020422">
    <property type="entry name" value="TYR_PHOSPHATASE_DUAL_dom"/>
</dbReference>
<evidence type="ECO:0000256" key="7">
    <source>
        <dbReference type="ARBA" id="ARBA00023098"/>
    </source>
</evidence>
<evidence type="ECO:0000259" key="15">
    <source>
        <dbReference type="PROSITE" id="PS50054"/>
    </source>
</evidence>
<keyword evidence="3" id="KW-0444">Lipid biosynthesis</keyword>
<comment type="function">
    <text evidence="13">Exhibits phosphatidylglycerophosphate phosphatase activity. Involved in root growth and columella cells organization. May possess protein phosphatase activity.</text>
</comment>
<dbReference type="InterPro" id="IPR032675">
    <property type="entry name" value="LRR_dom_sf"/>
</dbReference>
<dbReference type="FunFam" id="3.90.190.10:FF:000051">
    <property type="entry name" value="Dual specificity phosphatase domain protein"/>
    <property type="match status" value="1"/>
</dbReference>
<dbReference type="EMBL" id="BKCP01008515">
    <property type="protein sequence ID" value="GER49371.1"/>
    <property type="molecule type" value="Genomic_DNA"/>
</dbReference>
<evidence type="ECO:0000256" key="12">
    <source>
        <dbReference type="ARBA" id="ARBA00050944"/>
    </source>
</evidence>
<keyword evidence="7" id="KW-0443">Lipid metabolism</keyword>
<dbReference type="Gene3D" id="1.25.10.10">
    <property type="entry name" value="Leucine-rich Repeat Variant"/>
    <property type="match status" value="4"/>
</dbReference>
<feature type="repeat" description="ARM" evidence="14">
    <location>
        <begin position="896"/>
        <end position="943"/>
    </location>
</feature>
<dbReference type="SMART" id="SM00195">
    <property type="entry name" value="DSPc"/>
    <property type="match status" value="1"/>
</dbReference>
<evidence type="ECO:0000256" key="2">
    <source>
        <dbReference type="ARBA" id="ARBA00008601"/>
    </source>
</evidence>
<feature type="domain" description="F-box" evidence="17">
    <location>
        <begin position="421"/>
        <end position="467"/>
    </location>
</feature>
<dbReference type="InterPro" id="IPR000340">
    <property type="entry name" value="Dual-sp_phosphatase_cat-dom"/>
</dbReference>
<evidence type="ECO:0000256" key="1">
    <source>
        <dbReference type="ARBA" id="ARBA00005189"/>
    </source>
</evidence>
<dbReference type="PANTHER" id="PTHR46976">
    <property type="entry name" value="PROTEIN ARABIDILLO 1"/>
    <property type="match status" value="1"/>
</dbReference>